<accession>A0A0R3NS49</accession>
<dbReference type="FunFam" id="1.50.40.10:FF:000160">
    <property type="entry name" value="Uncharacterized protein, isoform B"/>
    <property type="match status" value="1"/>
</dbReference>
<protein>
    <submittedName>
        <fullName evidence="13">Mitochondrial carrier protein Rim2 isoform X1</fullName>
    </submittedName>
</protein>
<dbReference type="Bgee" id="FBgn0247302">
    <property type="expression patterns" value="Expressed in insect adult head and 2 other cell types or tissues"/>
</dbReference>
<feature type="repeat" description="Solcar" evidence="10">
    <location>
        <begin position="6"/>
        <end position="156"/>
    </location>
</feature>
<keyword evidence="3 11" id="KW-0813">Transport</keyword>
<dbReference type="ExpressionAtlas" id="A0A0R3NS49">
    <property type="expression patterns" value="baseline"/>
</dbReference>
<dbReference type="GO" id="GO:0005743">
    <property type="term" value="C:mitochondrial inner membrane"/>
    <property type="evidence" value="ECO:0007669"/>
    <property type="project" value="UniProtKB-SubCell"/>
</dbReference>
<evidence type="ECO:0000256" key="2">
    <source>
        <dbReference type="ARBA" id="ARBA00006375"/>
    </source>
</evidence>
<keyword evidence="8" id="KW-0496">Mitochondrion</keyword>
<evidence type="ECO:0000256" key="7">
    <source>
        <dbReference type="ARBA" id="ARBA00022989"/>
    </source>
</evidence>
<dbReference type="InterPro" id="IPR018108">
    <property type="entry name" value="MCP_transmembrane"/>
</dbReference>
<dbReference type="PANTHER" id="PTHR45829">
    <property type="entry name" value="MITOCHONDRIAL CARRIER PROTEIN RIM2"/>
    <property type="match status" value="1"/>
</dbReference>
<evidence type="ECO:0000256" key="6">
    <source>
        <dbReference type="ARBA" id="ARBA00022792"/>
    </source>
</evidence>
<comment type="subcellular location">
    <subcellularLocation>
        <location evidence="1">Mitochondrion inner membrane</location>
        <topology evidence="1">Multi-pass membrane protein</topology>
    </subcellularLocation>
</comment>
<evidence type="ECO:0000256" key="8">
    <source>
        <dbReference type="ARBA" id="ARBA00023128"/>
    </source>
</evidence>
<keyword evidence="9 10" id="KW-0472">Membrane</keyword>
<dbReference type="GO" id="GO:1990519">
    <property type="term" value="P:pyrimidine nucleotide import into mitochondrion"/>
    <property type="evidence" value="ECO:0007669"/>
    <property type="project" value="TreeGrafter"/>
</dbReference>
<keyword evidence="7" id="KW-1133">Transmembrane helix</keyword>
<evidence type="ECO:0000313" key="12">
    <source>
        <dbReference type="Proteomes" id="UP000001819"/>
    </source>
</evidence>
<evidence type="ECO:0000313" key="13">
    <source>
        <dbReference type="RefSeq" id="XP_015035956.1"/>
    </source>
</evidence>
<dbReference type="InParanoid" id="A0A0R3NS49"/>
<gene>
    <name evidence="13" type="primary">Rim2</name>
</gene>
<evidence type="ECO:0000256" key="4">
    <source>
        <dbReference type="ARBA" id="ARBA00022692"/>
    </source>
</evidence>
<dbReference type="InterPro" id="IPR023395">
    <property type="entry name" value="MCP_dom_sf"/>
</dbReference>
<evidence type="ECO:0000256" key="5">
    <source>
        <dbReference type="ARBA" id="ARBA00022737"/>
    </source>
</evidence>
<name>A0A0R3NS49_DROPS</name>
<feature type="repeat" description="Solcar" evidence="10">
    <location>
        <begin position="166"/>
        <end position="251"/>
    </location>
</feature>
<dbReference type="PROSITE" id="PS50920">
    <property type="entry name" value="SOLCAR"/>
    <property type="match status" value="3"/>
</dbReference>
<dbReference type="GO" id="GO:0015218">
    <property type="term" value="F:pyrimidine nucleotide transmembrane transporter activity"/>
    <property type="evidence" value="ECO:0007669"/>
    <property type="project" value="InterPro"/>
</dbReference>
<sequence>MAQNKADTFIHLIAGGSAGTVGAVVTCPLEVVKTRLQSSTAFMTPSSRLVEPTGSGPANGGPSELLRPEQRRKLSTTILRNRSQPQVIGGVRRIMAISHCGISSTTPKSMSIIQCLRHIVQNEGPRALFKGLGPNLVGVAPSRAIYFCTYSQTKNSLNSLGFVERDSPLVHIMSAASAGFVSSTATNPIWFVKTRMQLDHNSKVQMTVRQCIERVYAQGGIAAFYKGITASYFGICETMVHFVIYEFIKSKLLEQRNQRQTDTKGSRDFLEFMMAGAVSKTIASCIAYPHEVARTRLREEGNKYNSFWQTLHTVWKEEGRPGLYRGLATQLVRQIPNTAIMMATYEAVVYVLTRRFNNKSNEFYDF</sequence>
<dbReference type="Pfam" id="PF00153">
    <property type="entry name" value="Mito_carr"/>
    <property type="match status" value="4"/>
</dbReference>
<dbReference type="RefSeq" id="XP_015035956.1">
    <property type="nucleotide sequence ID" value="XM_015180470.2"/>
</dbReference>
<keyword evidence="12" id="KW-1185">Reference proteome</keyword>
<proteinExistence type="inferred from homology"/>
<accession>A0A6I8V8G9</accession>
<reference evidence="13" key="1">
    <citation type="submission" date="2025-08" db="UniProtKB">
        <authorList>
            <consortium name="RefSeq"/>
        </authorList>
    </citation>
    <scope>IDENTIFICATION</scope>
    <source>
        <strain evidence="13">MV-25-SWS-2005</strain>
        <tissue evidence="13">Whole body</tissue>
    </source>
</reference>
<feature type="repeat" description="Solcar" evidence="10">
    <location>
        <begin position="267"/>
        <end position="351"/>
    </location>
</feature>
<dbReference type="GeneID" id="6902885"/>
<evidence type="ECO:0000256" key="11">
    <source>
        <dbReference type="RuleBase" id="RU000488"/>
    </source>
</evidence>
<dbReference type="PANTHER" id="PTHR45829:SF4">
    <property type="entry name" value="MITOCHONDRIAL CARRIER PROTEIN RIM2"/>
    <property type="match status" value="1"/>
</dbReference>
<evidence type="ECO:0000256" key="3">
    <source>
        <dbReference type="ARBA" id="ARBA00022448"/>
    </source>
</evidence>
<evidence type="ECO:0000256" key="1">
    <source>
        <dbReference type="ARBA" id="ARBA00004448"/>
    </source>
</evidence>
<keyword evidence="4 10" id="KW-0812">Transmembrane</keyword>
<comment type="similarity">
    <text evidence="2 11">Belongs to the mitochondrial carrier (TC 2.A.29) family.</text>
</comment>
<organism evidence="12 13">
    <name type="scientific">Drosophila pseudoobscura pseudoobscura</name>
    <name type="common">Fruit fly</name>
    <dbReference type="NCBI Taxonomy" id="46245"/>
    <lineage>
        <taxon>Eukaryota</taxon>
        <taxon>Metazoa</taxon>
        <taxon>Ecdysozoa</taxon>
        <taxon>Arthropoda</taxon>
        <taxon>Hexapoda</taxon>
        <taxon>Insecta</taxon>
        <taxon>Pterygota</taxon>
        <taxon>Neoptera</taxon>
        <taxon>Endopterygota</taxon>
        <taxon>Diptera</taxon>
        <taxon>Brachycera</taxon>
        <taxon>Muscomorpha</taxon>
        <taxon>Ephydroidea</taxon>
        <taxon>Drosophilidae</taxon>
        <taxon>Drosophila</taxon>
        <taxon>Sophophora</taxon>
    </lineage>
</organism>
<dbReference type="AlphaFoldDB" id="A0A0R3NS49"/>
<dbReference type="InterPro" id="IPR049562">
    <property type="entry name" value="SLC25A33/36-like"/>
</dbReference>
<keyword evidence="5" id="KW-0677">Repeat</keyword>
<dbReference type="Gene3D" id="1.50.40.10">
    <property type="entry name" value="Mitochondrial carrier domain"/>
    <property type="match status" value="2"/>
</dbReference>
<dbReference type="Proteomes" id="UP000001819">
    <property type="component" value="Chromosome 4"/>
</dbReference>
<dbReference type="FunCoup" id="A0A0R3NS49">
    <property type="interactions" value="2086"/>
</dbReference>
<dbReference type="InterPro" id="IPR002067">
    <property type="entry name" value="MCP"/>
</dbReference>
<evidence type="ECO:0000256" key="10">
    <source>
        <dbReference type="PROSITE-ProRule" id="PRU00282"/>
    </source>
</evidence>
<dbReference type="SUPFAM" id="SSF103506">
    <property type="entry name" value="Mitochondrial carrier"/>
    <property type="match status" value="1"/>
</dbReference>
<keyword evidence="6" id="KW-0999">Mitochondrion inner membrane</keyword>
<evidence type="ECO:0000256" key="9">
    <source>
        <dbReference type="ARBA" id="ARBA00023136"/>
    </source>
</evidence>
<dbReference type="PRINTS" id="PR00784">
    <property type="entry name" value="MTUNCOUPLING"/>
</dbReference>